<dbReference type="EMBL" id="QPFP01000001">
    <property type="protein sequence ID" value="TEB40126.1"/>
    <property type="molecule type" value="Genomic_DNA"/>
</dbReference>
<evidence type="ECO:0000256" key="1">
    <source>
        <dbReference type="SAM" id="MobiDB-lite"/>
    </source>
</evidence>
<feature type="compositionally biased region" description="Basic and acidic residues" evidence="1">
    <location>
        <begin position="23"/>
        <end position="39"/>
    </location>
</feature>
<comment type="caution">
    <text evidence="2">The sequence shown here is derived from an EMBL/GenBank/DDBJ whole genome shotgun (WGS) entry which is preliminary data.</text>
</comment>
<sequence>MKLFLLERNTIFLEARPSTTAAREGKRDRSPHIHCSKAREDCPKSFGAERNTFT</sequence>
<feature type="region of interest" description="Disordered" evidence="1">
    <location>
        <begin position="18"/>
        <end position="39"/>
    </location>
</feature>
<accession>A0A4Y7U115</accession>
<dbReference type="AlphaFoldDB" id="A0A4Y7U115"/>
<keyword evidence="3" id="KW-1185">Reference proteome</keyword>
<evidence type="ECO:0000313" key="2">
    <source>
        <dbReference type="EMBL" id="TEB40126.1"/>
    </source>
</evidence>
<reference evidence="2 3" key="1">
    <citation type="journal article" date="2019" name="Nat. Ecol. Evol.">
        <title>Megaphylogeny resolves global patterns of mushroom evolution.</title>
        <authorList>
            <person name="Varga T."/>
            <person name="Krizsan K."/>
            <person name="Foldi C."/>
            <person name="Dima B."/>
            <person name="Sanchez-Garcia M."/>
            <person name="Sanchez-Ramirez S."/>
            <person name="Szollosi G.J."/>
            <person name="Szarkandi J.G."/>
            <person name="Papp V."/>
            <person name="Albert L."/>
            <person name="Andreopoulos W."/>
            <person name="Angelini C."/>
            <person name="Antonin V."/>
            <person name="Barry K.W."/>
            <person name="Bougher N.L."/>
            <person name="Buchanan P."/>
            <person name="Buyck B."/>
            <person name="Bense V."/>
            <person name="Catcheside P."/>
            <person name="Chovatia M."/>
            <person name="Cooper J."/>
            <person name="Damon W."/>
            <person name="Desjardin D."/>
            <person name="Finy P."/>
            <person name="Geml J."/>
            <person name="Haridas S."/>
            <person name="Hughes K."/>
            <person name="Justo A."/>
            <person name="Karasinski D."/>
            <person name="Kautmanova I."/>
            <person name="Kiss B."/>
            <person name="Kocsube S."/>
            <person name="Kotiranta H."/>
            <person name="LaButti K.M."/>
            <person name="Lechner B.E."/>
            <person name="Liimatainen K."/>
            <person name="Lipzen A."/>
            <person name="Lukacs Z."/>
            <person name="Mihaltcheva S."/>
            <person name="Morgado L.N."/>
            <person name="Niskanen T."/>
            <person name="Noordeloos M.E."/>
            <person name="Ohm R.A."/>
            <person name="Ortiz-Santana B."/>
            <person name="Ovrebo C."/>
            <person name="Racz N."/>
            <person name="Riley R."/>
            <person name="Savchenko A."/>
            <person name="Shiryaev A."/>
            <person name="Soop K."/>
            <person name="Spirin V."/>
            <person name="Szebenyi C."/>
            <person name="Tomsovsky M."/>
            <person name="Tulloss R.E."/>
            <person name="Uehling J."/>
            <person name="Grigoriev I.V."/>
            <person name="Vagvolgyi C."/>
            <person name="Papp T."/>
            <person name="Martin F.M."/>
            <person name="Miettinen O."/>
            <person name="Hibbett D.S."/>
            <person name="Nagy L.G."/>
        </authorList>
    </citation>
    <scope>NUCLEOTIDE SEQUENCE [LARGE SCALE GENOMIC DNA]</scope>
    <source>
        <strain evidence="2 3">FP101781</strain>
    </source>
</reference>
<gene>
    <name evidence="2" type="ORF">FA13DRAFT_1724351</name>
</gene>
<organism evidence="2 3">
    <name type="scientific">Coprinellus micaceus</name>
    <name type="common">Glistening ink-cap mushroom</name>
    <name type="synonym">Coprinus micaceus</name>
    <dbReference type="NCBI Taxonomy" id="71717"/>
    <lineage>
        <taxon>Eukaryota</taxon>
        <taxon>Fungi</taxon>
        <taxon>Dikarya</taxon>
        <taxon>Basidiomycota</taxon>
        <taxon>Agaricomycotina</taxon>
        <taxon>Agaricomycetes</taxon>
        <taxon>Agaricomycetidae</taxon>
        <taxon>Agaricales</taxon>
        <taxon>Agaricineae</taxon>
        <taxon>Psathyrellaceae</taxon>
        <taxon>Coprinellus</taxon>
    </lineage>
</organism>
<evidence type="ECO:0000313" key="3">
    <source>
        <dbReference type="Proteomes" id="UP000298030"/>
    </source>
</evidence>
<protein>
    <submittedName>
        <fullName evidence="2">Uncharacterized protein</fullName>
    </submittedName>
</protein>
<dbReference type="Proteomes" id="UP000298030">
    <property type="component" value="Unassembled WGS sequence"/>
</dbReference>
<proteinExistence type="predicted"/>
<name>A0A4Y7U115_COPMI</name>